<feature type="transmembrane region" description="Helical" evidence="9">
    <location>
        <begin position="509"/>
        <end position="526"/>
    </location>
</feature>
<feature type="transmembrane region" description="Helical" evidence="9">
    <location>
        <begin position="561"/>
        <end position="581"/>
    </location>
</feature>
<comment type="subcellular location">
    <subcellularLocation>
        <location evidence="1">Membrane</location>
        <topology evidence="1">Multi-pass membrane protein</topology>
    </subcellularLocation>
</comment>
<feature type="transmembrane region" description="Helical" evidence="9">
    <location>
        <begin position="477"/>
        <end position="497"/>
    </location>
</feature>
<evidence type="ECO:0000256" key="6">
    <source>
        <dbReference type="ARBA" id="ARBA00023065"/>
    </source>
</evidence>
<dbReference type="Proteomes" id="UP000295066">
    <property type="component" value="Unassembled WGS sequence"/>
</dbReference>
<feature type="transmembrane region" description="Helical" evidence="9">
    <location>
        <begin position="362"/>
        <end position="392"/>
    </location>
</feature>
<comment type="caution">
    <text evidence="10">The sequence shown here is derived from an EMBL/GenBank/DDBJ whole genome shotgun (WGS) entry which is preliminary data.</text>
</comment>
<dbReference type="InterPro" id="IPR002490">
    <property type="entry name" value="V-ATPase_116kDa_su"/>
</dbReference>
<dbReference type="Pfam" id="PF01496">
    <property type="entry name" value="V_ATPase_I"/>
    <property type="match status" value="2"/>
</dbReference>
<dbReference type="OrthoDB" id="9803814at2"/>
<evidence type="ECO:0000256" key="3">
    <source>
        <dbReference type="ARBA" id="ARBA00022448"/>
    </source>
</evidence>
<evidence type="ECO:0000256" key="5">
    <source>
        <dbReference type="ARBA" id="ARBA00022989"/>
    </source>
</evidence>
<dbReference type="Gene3D" id="1.20.1460.20">
    <property type="match status" value="1"/>
</dbReference>
<dbReference type="GO" id="GO:0007035">
    <property type="term" value="P:vacuolar acidification"/>
    <property type="evidence" value="ECO:0007669"/>
    <property type="project" value="TreeGrafter"/>
</dbReference>
<evidence type="ECO:0000256" key="9">
    <source>
        <dbReference type="SAM" id="Phobius"/>
    </source>
</evidence>
<proteinExistence type="inferred from homology"/>
<dbReference type="GO" id="GO:0033179">
    <property type="term" value="C:proton-transporting V-type ATPase, V0 domain"/>
    <property type="evidence" value="ECO:0007669"/>
    <property type="project" value="InterPro"/>
</dbReference>
<keyword evidence="4 9" id="KW-0812">Transmembrane</keyword>
<feature type="transmembrane region" description="Helical" evidence="9">
    <location>
        <begin position="404"/>
        <end position="423"/>
    </location>
</feature>
<evidence type="ECO:0000256" key="8">
    <source>
        <dbReference type="SAM" id="Coils"/>
    </source>
</evidence>
<organism evidence="10 11">
    <name type="scientific">Aminivibrio pyruvatiphilus</name>
    <dbReference type="NCBI Taxonomy" id="1005740"/>
    <lineage>
        <taxon>Bacteria</taxon>
        <taxon>Thermotogati</taxon>
        <taxon>Synergistota</taxon>
        <taxon>Synergistia</taxon>
        <taxon>Synergistales</taxon>
        <taxon>Aminobacteriaceae</taxon>
        <taxon>Aminivibrio</taxon>
    </lineage>
</organism>
<protein>
    <submittedName>
        <fullName evidence="10">V/A-type H+-transporting ATPase subunit I</fullName>
    </submittedName>
</protein>
<reference evidence="10 11" key="1">
    <citation type="submission" date="2019-03" db="EMBL/GenBank/DDBJ databases">
        <title>Genomic Encyclopedia of Type Strains, Phase IV (KMG-IV): sequencing the most valuable type-strain genomes for metagenomic binning, comparative biology and taxonomic classification.</title>
        <authorList>
            <person name="Goeker M."/>
        </authorList>
    </citation>
    <scope>NUCLEOTIDE SEQUENCE [LARGE SCALE GENOMIC DNA]</scope>
    <source>
        <strain evidence="10 11">DSM 25964</strain>
    </source>
</reference>
<evidence type="ECO:0000256" key="7">
    <source>
        <dbReference type="ARBA" id="ARBA00023136"/>
    </source>
</evidence>
<feature type="transmembrane region" description="Helical" evidence="9">
    <location>
        <begin position="593"/>
        <end position="616"/>
    </location>
</feature>
<keyword evidence="3" id="KW-0813">Transport</keyword>
<dbReference type="GO" id="GO:0051117">
    <property type="term" value="F:ATPase binding"/>
    <property type="evidence" value="ECO:0007669"/>
    <property type="project" value="TreeGrafter"/>
</dbReference>
<evidence type="ECO:0000256" key="1">
    <source>
        <dbReference type="ARBA" id="ARBA00004141"/>
    </source>
</evidence>
<dbReference type="PANTHER" id="PTHR11629">
    <property type="entry name" value="VACUOLAR PROTON ATPASES"/>
    <property type="match status" value="1"/>
</dbReference>
<sequence length="649" mass="71923">MAVVEMMGMSLIGPRQEIEALAAELLTLGNFEPVPLEFALERRPASLSSGGARISTFQKNPYDELLEKLNYVWKEAGAVFPAERTCSRDTPSLSREECSRQVLDVAQKIDIWKKRAEVLEEEREKLMAAGAFLDALASADRDVEETLMTRYLSITFGRLSAENYKKLEEMAAVTPLLVYPVVAEKGYVLAIVFCSRDYLEEAEKIFRTVYLKEYRLTDLFEGAGANLRERLRERQLDSERAIRALQEAPRNYLGRRRKDLERLYCAVHSLQRVYALCQKRGEMSGIFVLSGVIPAPTLDRVADQVERLGPNTLLLTEKGTELEKRGRQLPTLLKNNFLARTFQEIVALYSLPSYGETDPSPLVALSFCLFFGFMFGDVGHGFLLAAGAWWLARKGILKKAFASVIRIAGVSAMVFGFLYGSVFGSEEILPSLWTSPMHGISDLIQTSLFVGVAFLSMGIAINILALKREGRTGKMLFDGEGVAGLLFYWTAALTAAIAFTSDGGAPKPLLAVLGLLFLVILFSSVLERLLFGPQEKDEGGVVHTFTVFHDLLSFLSNTASFVRLAAFALNHAGLSAAVFMLSDMVHSLPGGALFRAAVLLLGNIVIVGLEGLIVFIQTLRLEYYEFFSKFYHGGGRPFAPVTWNGKKQD</sequence>
<dbReference type="RefSeq" id="WP_133957380.1">
    <property type="nucleotide sequence ID" value="NZ_SORI01000007.1"/>
</dbReference>
<dbReference type="PANTHER" id="PTHR11629:SF63">
    <property type="entry name" value="V-TYPE PROTON ATPASE SUBUNIT A"/>
    <property type="match status" value="1"/>
</dbReference>
<feature type="transmembrane region" description="Helical" evidence="9">
    <location>
        <begin position="443"/>
        <end position="465"/>
    </location>
</feature>
<name>A0A4V3HGC2_9BACT</name>
<feature type="coiled-coil region" evidence="8">
    <location>
        <begin position="102"/>
        <end position="129"/>
    </location>
</feature>
<evidence type="ECO:0000256" key="2">
    <source>
        <dbReference type="ARBA" id="ARBA00009904"/>
    </source>
</evidence>
<evidence type="ECO:0000313" key="10">
    <source>
        <dbReference type="EMBL" id="TDY60811.1"/>
    </source>
</evidence>
<evidence type="ECO:0000313" key="11">
    <source>
        <dbReference type="Proteomes" id="UP000295066"/>
    </source>
</evidence>
<keyword evidence="5 9" id="KW-1133">Transmembrane helix</keyword>
<keyword evidence="11" id="KW-1185">Reference proteome</keyword>
<comment type="similarity">
    <text evidence="2">Belongs to the V-ATPase 116 kDa subunit family.</text>
</comment>
<keyword evidence="8" id="KW-0175">Coiled coil</keyword>
<dbReference type="Gene3D" id="3.30.70.2750">
    <property type="match status" value="1"/>
</dbReference>
<dbReference type="GO" id="GO:0016471">
    <property type="term" value="C:vacuolar proton-transporting V-type ATPase complex"/>
    <property type="evidence" value="ECO:0007669"/>
    <property type="project" value="TreeGrafter"/>
</dbReference>
<dbReference type="GO" id="GO:0046961">
    <property type="term" value="F:proton-transporting ATPase activity, rotational mechanism"/>
    <property type="evidence" value="ECO:0007669"/>
    <property type="project" value="InterPro"/>
</dbReference>
<accession>A0A4V3HGC2</accession>
<keyword evidence="7 9" id="KW-0472">Membrane</keyword>
<dbReference type="AlphaFoldDB" id="A0A4V3HGC2"/>
<dbReference type="Gene3D" id="3.30.70.2170">
    <property type="match status" value="1"/>
</dbReference>
<evidence type="ECO:0000256" key="4">
    <source>
        <dbReference type="ARBA" id="ARBA00022692"/>
    </source>
</evidence>
<keyword evidence="6" id="KW-0406">Ion transport</keyword>
<dbReference type="EMBL" id="SORI01000007">
    <property type="protein sequence ID" value="TDY60811.1"/>
    <property type="molecule type" value="Genomic_DNA"/>
</dbReference>
<gene>
    <name evidence="10" type="ORF">C8D99_10718</name>
</gene>